<evidence type="ECO:0000259" key="6">
    <source>
        <dbReference type="Pfam" id="PF06271"/>
    </source>
</evidence>
<gene>
    <name evidence="7" type="ORF">BZZ03_05240</name>
</gene>
<evidence type="ECO:0000256" key="4">
    <source>
        <dbReference type="ARBA" id="ARBA00023136"/>
    </source>
</evidence>
<name>A0A252CDG9_9LACT</name>
<dbReference type="GO" id="GO:0016020">
    <property type="term" value="C:membrane"/>
    <property type="evidence" value="ECO:0007669"/>
    <property type="project" value="UniProtKB-SubCell"/>
</dbReference>
<feature type="transmembrane region" description="Helical" evidence="5">
    <location>
        <begin position="12"/>
        <end position="32"/>
    </location>
</feature>
<dbReference type="AlphaFoldDB" id="A0A252CDG9"/>
<evidence type="ECO:0000256" key="2">
    <source>
        <dbReference type="ARBA" id="ARBA00022692"/>
    </source>
</evidence>
<dbReference type="Pfam" id="PF06271">
    <property type="entry name" value="RDD"/>
    <property type="match status" value="1"/>
</dbReference>
<comment type="caution">
    <text evidence="7">The sequence shown here is derived from an EMBL/GenBank/DDBJ whole genome shotgun (WGS) entry which is preliminary data.</text>
</comment>
<dbReference type="RefSeq" id="WP_019292899.1">
    <property type="nucleotide sequence ID" value="NZ_CP045924.1"/>
</dbReference>
<protein>
    <submittedName>
        <fullName evidence="7">RDD family protein</fullName>
    </submittedName>
</protein>
<evidence type="ECO:0000256" key="1">
    <source>
        <dbReference type="ARBA" id="ARBA00004141"/>
    </source>
</evidence>
<keyword evidence="3 5" id="KW-1133">Transmembrane helix</keyword>
<dbReference type="Proteomes" id="UP000194606">
    <property type="component" value="Unassembled WGS sequence"/>
</dbReference>
<feature type="transmembrane region" description="Helical" evidence="5">
    <location>
        <begin position="38"/>
        <end position="58"/>
    </location>
</feature>
<keyword evidence="2 5" id="KW-0812">Transmembrane</keyword>
<evidence type="ECO:0000313" key="8">
    <source>
        <dbReference type="Proteomes" id="UP000194606"/>
    </source>
</evidence>
<evidence type="ECO:0000313" key="7">
    <source>
        <dbReference type="EMBL" id="OUK04409.1"/>
    </source>
</evidence>
<accession>A0A252CDG9</accession>
<dbReference type="InterPro" id="IPR010432">
    <property type="entry name" value="RDD"/>
</dbReference>
<feature type="transmembrane region" description="Helical" evidence="5">
    <location>
        <begin position="90"/>
        <end position="111"/>
    </location>
</feature>
<proteinExistence type="predicted"/>
<organism evidence="7 8">
    <name type="scientific">Lactococcus petauri</name>
    <dbReference type="NCBI Taxonomy" id="1940789"/>
    <lineage>
        <taxon>Bacteria</taxon>
        <taxon>Bacillati</taxon>
        <taxon>Bacillota</taxon>
        <taxon>Bacilli</taxon>
        <taxon>Lactobacillales</taxon>
        <taxon>Streptococcaceae</taxon>
        <taxon>Lactococcus</taxon>
    </lineage>
</organism>
<feature type="domain" description="RDD" evidence="6">
    <location>
        <begin position="7"/>
        <end position="121"/>
    </location>
</feature>
<keyword evidence="4 5" id="KW-0472">Membrane</keyword>
<comment type="subcellular location">
    <subcellularLocation>
        <location evidence="1">Membrane</location>
        <topology evidence="1">Multi-pass membrane protein</topology>
    </subcellularLocation>
</comment>
<reference evidence="7 8" key="1">
    <citation type="submission" date="2017-02" db="EMBL/GenBank/DDBJ databases">
        <authorList>
            <person name="Peterson S.W."/>
        </authorList>
    </citation>
    <scope>NUCLEOTIDE SEQUENCE [LARGE SCALE GENOMIC DNA]</scope>
    <source>
        <strain evidence="7">159469</strain>
    </source>
</reference>
<evidence type="ECO:0000256" key="5">
    <source>
        <dbReference type="SAM" id="Phobius"/>
    </source>
</evidence>
<evidence type="ECO:0000256" key="3">
    <source>
        <dbReference type="ARBA" id="ARBA00022989"/>
    </source>
</evidence>
<sequence>MKFLLMIQRLLASMIDLIVVYLPVLLISSSLFPRLGSFNQLIAAFLFIAYNALAVASFEGKTIGKYFAKLRVEAFSKNLADVAQREGIKILYLIPLAGWFFIGVSLVTYGLRGQFLHDWLGKGKVIIDGR</sequence>
<dbReference type="EMBL" id="MUIZ01000003">
    <property type="protein sequence ID" value="OUK04409.1"/>
    <property type="molecule type" value="Genomic_DNA"/>
</dbReference>